<feature type="transmembrane region" description="Helical" evidence="7">
    <location>
        <begin position="411"/>
        <end position="431"/>
    </location>
</feature>
<feature type="transmembrane region" description="Helical" evidence="7">
    <location>
        <begin position="379"/>
        <end position="399"/>
    </location>
</feature>
<evidence type="ECO:0000256" key="1">
    <source>
        <dbReference type="ARBA" id="ARBA00004651"/>
    </source>
</evidence>
<evidence type="ECO:0000313" key="8">
    <source>
        <dbReference type="EMBL" id="MDM5264399.1"/>
    </source>
</evidence>
<feature type="transmembrane region" description="Helical" evidence="7">
    <location>
        <begin position="354"/>
        <end position="373"/>
    </location>
</feature>
<keyword evidence="5 7" id="KW-1133">Transmembrane helix</keyword>
<dbReference type="InterPro" id="IPR050833">
    <property type="entry name" value="Poly_Biosynth_Transport"/>
</dbReference>
<organism evidence="8 9">
    <name type="scientific">Sulfurovum xiamenensis</name>
    <dbReference type="NCBI Taxonomy" id="3019066"/>
    <lineage>
        <taxon>Bacteria</taxon>
        <taxon>Pseudomonadati</taxon>
        <taxon>Campylobacterota</taxon>
        <taxon>Epsilonproteobacteria</taxon>
        <taxon>Campylobacterales</taxon>
        <taxon>Sulfurovaceae</taxon>
        <taxon>Sulfurovum</taxon>
    </lineage>
</organism>
<evidence type="ECO:0000256" key="3">
    <source>
        <dbReference type="ARBA" id="ARBA00022475"/>
    </source>
</evidence>
<dbReference type="EMBL" id="JAQIBC010000007">
    <property type="protein sequence ID" value="MDM5264399.1"/>
    <property type="molecule type" value="Genomic_DNA"/>
</dbReference>
<feature type="transmembrane region" description="Helical" evidence="7">
    <location>
        <begin position="111"/>
        <end position="131"/>
    </location>
</feature>
<evidence type="ECO:0000256" key="6">
    <source>
        <dbReference type="ARBA" id="ARBA00023136"/>
    </source>
</evidence>
<feature type="transmembrane region" description="Helical" evidence="7">
    <location>
        <begin position="252"/>
        <end position="271"/>
    </location>
</feature>
<evidence type="ECO:0000256" key="4">
    <source>
        <dbReference type="ARBA" id="ARBA00022692"/>
    </source>
</evidence>
<feature type="transmembrane region" description="Helical" evidence="7">
    <location>
        <begin position="41"/>
        <end position="67"/>
    </location>
</feature>
<sequence length="477" mass="53381">MSLKAKVISGTKWVVFANIFRQVLSLVSLTVYARLLSPDDFGIFAVLMIFVGFLEMFSDMGTSAVIIQKKDPSHELLSSIFYFNLMVGVGLFFVLLLISYPVASFFSMPEISILLPLLSINFIITSFGIVQKANYEKYLDFKHITIFQTVSAVGSLAVGISAAFYGLGVYSLVLQTLTLSLILIVLIWKYSKWRPLVHFSWSDIMSIWKYTMNLSMFNFVNYFTGNADNFLIGKFLGSYSLGIYSLAYKIMLYPILNVSQVLLRILFPAFAKIQNDKNKFRQMYLRIIFAIALISFPTMIGLIVTAETLVPVVFGDKWHGLDIIIMILAPVGMLRSIVTTTGSVFMAVGATDKLFKIGTISAVVTVTFFAIGIPFGVEGVALSFLISNLLLLYPVLKISWELIELSVKRGLLELFPVFIISSIMGVLVYGIGKGCDMLYITSIFKLIIMIISGIGIYYVLITHRYGNLRMIISELKK</sequence>
<evidence type="ECO:0000256" key="7">
    <source>
        <dbReference type="SAM" id="Phobius"/>
    </source>
</evidence>
<comment type="caution">
    <text evidence="8">The sequence shown here is derived from an EMBL/GenBank/DDBJ whole genome shotgun (WGS) entry which is preliminary data.</text>
</comment>
<keyword evidence="3" id="KW-1003">Cell membrane</keyword>
<feature type="transmembrane region" description="Helical" evidence="7">
    <location>
        <begin position="210"/>
        <end position="232"/>
    </location>
</feature>
<feature type="transmembrane region" description="Helical" evidence="7">
    <location>
        <begin position="437"/>
        <end position="460"/>
    </location>
</feature>
<dbReference type="PANTHER" id="PTHR30250">
    <property type="entry name" value="PST FAMILY PREDICTED COLANIC ACID TRANSPORTER"/>
    <property type="match status" value="1"/>
</dbReference>
<comment type="subcellular location">
    <subcellularLocation>
        <location evidence="1">Cell membrane</location>
        <topology evidence="1">Multi-pass membrane protein</topology>
    </subcellularLocation>
</comment>
<dbReference type="Pfam" id="PF13440">
    <property type="entry name" value="Polysacc_synt_3"/>
    <property type="match status" value="1"/>
</dbReference>
<dbReference type="PANTHER" id="PTHR30250:SF10">
    <property type="entry name" value="LIPOPOLYSACCHARIDE BIOSYNTHESIS PROTEIN WZXC"/>
    <property type="match status" value="1"/>
</dbReference>
<keyword evidence="9" id="KW-1185">Reference proteome</keyword>
<dbReference type="RefSeq" id="WP_289402306.1">
    <property type="nucleotide sequence ID" value="NZ_JAQIBC010000007.1"/>
</dbReference>
<accession>A0ABT7QTK7</accession>
<evidence type="ECO:0000256" key="2">
    <source>
        <dbReference type="ARBA" id="ARBA00007430"/>
    </source>
</evidence>
<gene>
    <name evidence="8" type="ORF">PF327_09345</name>
</gene>
<keyword evidence="6 7" id="KW-0472">Membrane</keyword>
<dbReference type="Proteomes" id="UP001169066">
    <property type="component" value="Unassembled WGS sequence"/>
</dbReference>
<reference evidence="8" key="1">
    <citation type="submission" date="2023-01" db="EMBL/GenBank/DDBJ databases">
        <title>Sulfurovum sp. XTW-4 genome assembly.</title>
        <authorList>
            <person name="Wang J."/>
        </authorList>
    </citation>
    <scope>NUCLEOTIDE SEQUENCE</scope>
    <source>
        <strain evidence="8">XTW-4</strain>
    </source>
</reference>
<feature type="transmembrane region" description="Helical" evidence="7">
    <location>
        <begin position="79"/>
        <end position="99"/>
    </location>
</feature>
<protein>
    <submittedName>
        <fullName evidence="8">MOP flippase family protein</fullName>
    </submittedName>
</protein>
<feature type="transmembrane region" description="Helical" evidence="7">
    <location>
        <begin position="283"/>
        <end position="303"/>
    </location>
</feature>
<comment type="similarity">
    <text evidence="2">Belongs to the polysaccharide synthase family.</text>
</comment>
<proteinExistence type="inferred from homology"/>
<keyword evidence="4 7" id="KW-0812">Transmembrane</keyword>
<evidence type="ECO:0000256" key="5">
    <source>
        <dbReference type="ARBA" id="ARBA00022989"/>
    </source>
</evidence>
<feature type="transmembrane region" description="Helical" evidence="7">
    <location>
        <begin position="12"/>
        <end position="35"/>
    </location>
</feature>
<evidence type="ECO:0000313" key="9">
    <source>
        <dbReference type="Proteomes" id="UP001169066"/>
    </source>
</evidence>
<feature type="transmembrane region" description="Helical" evidence="7">
    <location>
        <begin position="172"/>
        <end position="190"/>
    </location>
</feature>
<dbReference type="CDD" id="cd13127">
    <property type="entry name" value="MATE_tuaB_like"/>
    <property type="match status" value="1"/>
</dbReference>
<name>A0ABT7QTK7_9BACT</name>
<feature type="transmembrane region" description="Helical" evidence="7">
    <location>
        <begin position="323"/>
        <end position="347"/>
    </location>
</feature>
<feature type="transmembrane region" description="Helical" evidence="7">
    <location>
        <begin position="143"/>
        <end position="166"/>
    </location>
</feature>
<dbReference type="NCBIfam" id="NF007773">
    <property type="entry name" value="PRK10459.1"/>
    <property type="match status" value="1"/>
</dbReference>